<dbReference type="CDD" id="cd09274">
    <property type="entry name" value="RNase_HI_RT_Ty3"/>
    <property type="match status" value="1"/>
</dbReference>
<evidence type="ECO:0000256" key="2">
    <source>
        <dbReference type="ARBA" id="ARBA00022695"/>
    </source>
</evidence>
<dbReference type="GO" id="GO:0004519">
    <property type="term" value="F:endonuclease activity"/>
    <property type="evidence" value="ECO:0007669"/>
    <property type="project" value="UniProtKB-KW"/>
</dbReference>
<dbReference type="InterPro" id="IPR050951">
    <property type="entry name" value="Retrovirus_Pol_polyprotein"/>
</dbReference>
<evidence type="ECO:0000256" key="6">
    <source>
        <dbReference type="ARBA" id="ARBA00022918"/>
    </source>
</evidence>
<organism evidence="8 9">
    <name type="scientific">Aldrovandia affinis</name>
    <dbReference type="NCBI Taxonomy" id="143900"/>
    <lineage>
        <taxon>Eukaryota</taxon>
        <taxon>Metazoa</taxon>
        <taxon>Chordata</taxon>
        <taxon>Craniata</taxon>
        <taxon>Vertebrata</taxon>
        <taxon>Euteleostomi</taxon>
        <taxon>Actinopterygii</taxon>
        <taxon>Neopterygii</taxon>
        <taxon>Teleostei</taxon>
        <taxon>Notacanthiformes</taxon>
        <taxon>Halosauridae</taxon>
        <taxon>Aldrovandia</taxon>
    </lineage>
</organism>
<protein>
    <recommendedName>
        <fullName evidence="7">Reverse transcriptase RNase H-like domain-containing protein</fullName>
    </recommendedName>
</protein>
<keyword evidence="9" id="KW-1185">Reference proteome</keyword>
<gene>
    <name evidence="8" type="ORF">AAFF_G00292000</name>
</gene>
<keyword evidence="5" id="KW-0378">Hydrolase</keyword>
<dbReference type="EMBL" id="JAINUG010000041">
    <property type="protein sequence ID" value="KAJ8406924.1"/>
    <property type="molecule type" value="Genomic_DNA"/>
</dbReference>
<dbReference type="GO" id="GO:0016787">
    <property type="term" value="F:hydrolase activity"/>
    <property type="evidence" value="ECO:0007669"/>
    <property type="project" value="UniProtKB-KW"/>
</dbReference>
<accession>A0AAD7SQG7</accession>
<evidence type="ECO:0000256" key="4">
    <source>
        <dbReference type="ARBA" id="ARBA00022759"/>
    </source>
</evidence>
<evidence type="ECO:0000256" key="1">
    <source>
        <dbReference type="ARBA" id="ARBA00022679"/>
    </source>
</evidence>
<dbReference type="AlphaFoldDB" id="A0AAD7SQG7"/>
<evidence type="ECO:0000256" key="5">
    <source>
        <dbReference type="ARBA" id="ARBA00022801"/>
    </source>
</evidence>
<evidence type="ECO:0000256" key="3">
    <source>
        <dbReference type="ARBA" id="ARBA00022722"/>
    </source>
</evidence>
<evidence type="ECO:0000313" key="8">
    <source>
        <dbReference type="EMBL" id="KAJ8406924.1"/>
    </source>
</evidence>
<feature type="domain" description="Reverse transcriptase RNase H-like" evidence="7">
    <location>
        <begin position="1"/>
        <end position="92"/>
    </location>
</feature>
<dbReference type="Pfam" id="PF17917">
    <property type="entry name" value="RT_RNaseH"/>
    <property type="match status" value="1"/>
</dbReference>
<proteinExistence type="predicted"/>
<dbReference type="InterPro" id="IPR041373">
    <property type="entry name" value="RT_RNaseH"/>
</dbReference>
<evidence type="ECO:0000313" key="9">
    <source>
        <dbReference type="Proteomes" id="UP001221898"/>
    </source>
</evidence>
<sequence>MGAVLLQRRNNAEWKPVAYTSRALSSTEQRYAQIEKEALASTWTCERFAEFLIGKSFSIETDHKPLVPLLGSRNLDELPPRIQRLRMCLMRFSYTISHVPGKEIATADVLSRAPVDSTTEGLREEEINLYADSVIASLPATEKRLREIQTHQDNDDILRKLKQYCVEGWPDKFSIGRVFQPYLPFSDELRVQNGLLLFGCRILKPACADMENLKRKEQRYRQKQQQNYNRRHRAHDMPHLQPSDHVWVKDMLQRGTVVSTADTPRSYLIETPRGTLRRNRFHLLPTSVAPETSLDNTAPDANCTCLSPLWTLDPCGTV</sequence>
<dbReference type="PANTHER" id="PTHR37984">
    <property type="entry name" value="PROTEIN CBG26694"/>
    <property type="match status" value="1"/>
</dbReference>
<dbReference type="InterPro" id="IPR043502">
    <property type="entry name" value="DNA/RNA_pol_sf"/>
</dbReference>
<evidence type="ECO:0000259" key="7">
    <source>
        <dbReference type="Pfam" id="PF17917"/>
    </source>
</evidence>
<keyword evidence="3" id="KW-0540">Nuclease</keyword>
<keyword evidence="4" id="KW-0255">Endonuclease</keyword>
<comment type="caution">
    <text evidence="8">The sequence shown here is derived from an EMBL/GenBank/DDBJ whole genome shotgun (WGS) entry which is preliminary data.</text>
</comment>
<dbReference type="SUPFAM" id="SSF56672">
    <property type="entry name" value="DNA/RNA polymerases"/>
    <property type="match status" value="1"/>
</dbReference>
<keyword evidence="6" id="KW-0695">RNA-directed DNA polymerase</keyword>
<reference evidence="8" key="1">
    <citation type="journal article" date="2023" name="Science">
        <title>Genome structures resolve the early diversification of teleost fishes.</title>
        <authorList>
            <person name="Parey E."/>
            <person name="Louis A."/>
            <person name="Montfort J."/>
            <person name="Bouchez O."/>
            <person name="Roques C."/>
            <person name="Iampietro C."/>
            <person name="Lluch J."/>
            <person name="Castinel A."/>
            <person name="Donnadieu C."/>
            <person name="Desvignes T."/>
            <person name="Floi Bucao C."/>
            <person name="Jouanno E."/>
            <person name="Wen M."/>
            <person name="Mejri S."/>
            <person name="Dirks R."/>
            <person name="Jansen H."/>
            <person name="Henkel C."/>
            <person name="Chen W.J."/>
            <person name="Zahm M."/>
            <person name="Cabau C."/>
            <person name="Klopp C."/>
            <person name="Thompson A.W."/>
            <person name="Robinson-Rechavi M."/>
            <person name="Braasch I."/>
            <person name="Lecointre G."/>
            <person name="Bobe J."/>
            <person name="Postlethwait J.H."/>
            <person name="Berthelot C."/>
            <person name="Roest Crollius H."/>
            <person name="Guiguen Y."/>
        </authorList>
    </citation>
    <scope>NUCLEOTIDE SEQUENCE</scope>
    <source>
        <strain evidence="8">NC1722</strain>
    </source>
</reference>
<dbReference type="PANTHER" id="PTHR37984:SF5">
    <property type="entry name" value="PROTEIN NYNRIN-LIKE"/>
    <property type="match status" value="1"/>
</dbReference>
<dbReference type="Proteomes" id="UP001221898">
    <property type="component" value="Unassembled WGS sequence"/>
</dbReference>
<dbReference type="GO" id="GO:0003964">
    <property type="term" value="F:RNA-directed DNA polymerase activity"/>
    <property type="evidence" value="ECO:0007669"/>
    <property type="project" value="UniProtKB-KW"/>
</dbReference>
<keyword evidence="2" id="KW-0548">Nucleotidyltransferase</keyword>
<name>A0AAD7SQG7_9TELE</name>
<keyword evidence="1" id="KW-0808">Transferase</keyword>